<organism evidence="1">
    <name type="scientific">Arundo donax</name>
    <name type="common">Giant reed</name>
    <name type="synonym">Donax arundinaceus</name>
    <dbReference type="NCBI Taxonomy" id="35708"/>
    <lineage>
        <taxon>Eukaryota</taxon>
        <taxon>Viridiplantae</taxon>
        <taxon>Streptophyta</taxon>
        <taxon>Embryophyta</taxon>
        <taxon>Tracheophyta</taxon>
        <taxon>Spermatophyta</taxon>
        <taxon>Magnoliopsida</taxon>
        <taxon>Liliopsida</taxon>
        <taxon>Poales</taxon>
        <taxon>Poaceae</taxon>
        <taxon>PACMAD clade</taxon>
        <taxon>Arundinoideae</taxon>
        <taxon>Arundineae</taxon>
        <taxon>Arundo</taxon>
    </lineage>
</organism>
<reference evidence="1" key="1">
    <citation type="submission" date="2014-09" db="EMBL/GenBank/DDBJ databases">
        <authorList>
            <person name="Magalhaes I.L.F."/>
            <person name="Oliveira U."/>
            <person name="Santos F.R."/>
            <person name="Vidigal T.H.D.A."/>
            <person name="Brescovit A.D."/>
            <person name="Santos A.J."/>
        </authorList>
    </citation>
    <scope>NUCLEOTIDE SEQUENCE</scope>
    <source>
        <tissue evidence="1">Shoot tissue taken approximately 20 cm above the soil surface</tissue>
    </source>
</reference>
<proteinExistence type="predicted"/>
<name>A0A0A9AJ95_ARUDO</name>
<sequence>MPFLCYQVI</sequence>
<accession>A0A0A9AJ95</accession>
<dbReference type="EMBL" id="GBRH01250773">
    <property type="protein sequence ID" value="JAD47122.1"/>
    <property type="molecule type" value="Transcribed_RNA"/>
</dbReference>
<reference evidence="1" key="2">
    <citation type="journal article" date="2015" name="Data Brief">
        <title>Shoot transcriptome of the giant reed, Arundo donax.</title>
        <authorList>
            <person name="Barrero R.A."/>
            <person name="Guerrero F.D."/>
            <person name="Moolhuijzen P."/>
            <person name="Goolsby J.A."/>
            <person name="Tidwell J."/>
            <person name="Bellgard S.E."/>
            <person name="Bellgard M.I."/>
        </authorList>
    </citation>
    <scope>NUCLEOTIDE SEQUENCE</scope>
    <source>
        <tissue evidence="1">Shoot tissue taken approximately 20 cm above the soil surface</tissue>
    </source>
</reference>
<protein>
    <submittedName>
        <fullName evidence="1">Uncharacterized protein</fullName>
    </submittedName>
</protein>
<evidence type="ECO:0000313" key="1">
    <source>
        <dbReference type="EMBL" id="JAD47122.1"/>
    </source>
</evidence>